<dbReference type="AlphaFoldDB" id="A0A9W6P857"/>
<name>A0A9W6P857_9ACTN</name>
<feature type="transmembrane region" description="Helical" evidence="1">
    <location>
        <begin position="33"/>
        <end position="51"/>
    </location>
</feature>
<dbReference type="RefSeq" id="WP_285760256.1">
    <property type="nucleotide sequence ID" value="NZ_BSQG01000005.1"/>
</dbReference>
<dbReference type="Proteomes" id="UP001165092">
    <property type="component" value="Unassembled WGS sequence"/>
</dbReference>
<keyword evidence="1" id="KW-0812">Transmembrane</keyword>
<keyword evidence="1" id="KW-1133">Transmembrane helix</keyword>
<reference evidence="2" key="1">
    <citation type="submission" date="2023-02" db="EMBL/GenBank/DDBJ databases">
        <title>Nocardiopsis ansamitocini NBRC 112285.</title>
        <authorList>
            <person name="Ichikawa N."/>
            <person name="Sato H."/>
            <person name="Tonouchi N."/>
        </authorList>
    </citation>
    <scope>NUCLEOTIDE SEQUENCE</scope>
    <source>
        <strain evidence="2">NBRC 112285</strain>
    </source>
</reference>
<protein>
    <submittedName>
        <fullName evidence="2">Uncharacterized protein</fullName>
    </submittedName>
</protein>
<gene>
    <name evidence="2" type="ORF">Nans01_31290</name>
</gene>
<dbReference type="InterPro" id="IPR021449">
    <property type="entry name" value="DUF3099"/>
</dbReference>
<evidence type="ECO:0000256" key="1">
    <source>
        <dbReference type="SAM" id="Phobius"/>
    </source>
</evidence>
<dbReference type="Pfam" id="PF11298">
    <property type="entry name" value="DUF3099"/>
    <property type="match status" value="1"/>
</dbReference>
<comment type="caution">
    <text evidence="2">The sequence shown here is derived from an EMBL/GenBank/DDBJ whole genome shotgun (WGS) entry which is preliminary data.</text>
</comment>
<sequence length="72" mass="7344">MRRRVRNYVLLMGGSLVLFAASAPVAALTGTGVGVAMCAVAAVLLLVAVFVGNSADPDDPADHDSRYGPNAD</sequence>
<proteinExistence type="predicted"/>
<accession>A0A9W6P857</accession>
<evidence type="ECO:0000313" key="3">
    <source>
        <dbReference type="Proteomes" id="UP001165092"/>
    </source>
</evidence>
<keyword evidence="1" id="KW-0472">Membrane</keyword>
<feature type="transmembrane region" description="Helical" evidence="1">
    <location>
        <begin position="7"/>
        <end position="27"/>
    </location>
</feature>
<keyword evidence="3" id="KW-1185">Reference proteome</keyword>
<evidence type="ECO:0000313" key="2">
    <source>
        <dbReference type="EMBL" id="GLU48778.1"/>
    </source>
</evidence>
<organism evidence="2 3">
    <name type="scientific">Nocardiopsis ansamitocini</name>
    <dbReference type="NCBI Taxonomy" id="1670832"/>
    <lineage>
        <taxon>Bacteria</taxon>
        <taxon>Bacillati</taxon>
        <taxon>Actinomycetota</taxon>
        <taxon>Actinomycetes</taxon>
        <taxon>Streptosporangiales</taxon>
        <taxon>Nocardiopsidaceae</taxon>
        <taxon>Nocardiopsis</taxon>
    </lineage>
</organism>
<dbReference type="EMBL" id="BSQG01000005">
    <property type="protein sequence ID" value="GLU48778.1"/>
    <property type="molecule type" value="Genomic_DNA"/>
</dbReference>